<gene>
    <name evidence="2" type="ORF">E6Q51_03590</name>
</gene>
<dbReference type="SUPFAM" id="SSF88723">
    <property type="entry name" value="PIN domain-like"/>
    <property type="match status" value="1"/>
</dbReference>
<dbReference type="EMBL" id="SSGG01000060">
    <property type="protein sequence ID" value="TXI37303.1"/>
    <property type="molecule type" value="Genomic_DNA"/>
</dbReference>
<dbReference type="Gene3D" id="3.40.50.1010">
    <property type="entry name" value="5'-nuclease"/>
    <property type="match status" value="1"/>
</dbReference>
<evidence type="ECO:0000259" key="1">
    <source>
        <dbReference type="Pfam" id="PF01850"/>
    </source>
</evidence>
<dbReference type="Pfam" id="PF01850">
    <property type="entry name" value="PIN"/>
    <property type="match status" value="1"/>
</dbReference>
<reference evidence="2 3" key="1">
    <citation type="submission" date="2018-09" db="EMBL/GenBank/DDBJ databases">
        <title>Metagenome Assembled Genomes from an Advanced Water Purification Facility.</title>
        <authorList>
            <person name="Stamps B.W."/>
            <person name="Spear J.R."/>
        </authorList>
    </citation>
    <scope>NUCLEOTIDE SEQUENCE [LARGE SCALE GENOMIC DNA]</scope>
    <source>
        <strain evidence="2">Bin_42_2</strain>
    </source>
</reference>
<organism evidence="2 3">
    <name type="scientific">Methylophilus methylotrophus</name>
    <name type="common">Bacterium W3A1</name>
    <dbReference type="NCBI Taxonomy" id="17"/>
    <lineage>
        <taxon>Bacteria</taxon>
        <taxon>Pseudomonadati</taxon>
        <taxon>Pseudomonadota</taxon>
        <taxon>Betaproteobacteria</taxon>
        <taxon>Nitrosomonadales</taxon>
        <taxon>Methylophilaceae</taxon>
        <taxon>Methylophilus</taxon>
    </lineage>
</organism>
<accession>A0A5C7WK84</accession>
<sequence>MNVVDSCGWLEYFANGSNADFFAPALEDTENLLVPALIVFEVCKRVTLQRGEKAAQSAADFMAQGTTVSFDADTALNAALYSAKYQLALADSLILQISKEHHATLWTQDSDLKGHPGVQYKAKINNP</sequence>
<dbReference type="Proteomes" id="UP000321374">
    <property type="component" value="Unassembled WGS sequence"/>
</dbReference>
<protein>
    <submittedName>
        <fullName evidence="2">Type II toxin-antitoxin system VapC family toxin</fullName>
    </submittedName>
</protein>
<name>A0A5C7WK84_METME</name>
<feature type="domain" description="PIN" evidence="1">
    <location>
        <begin position="3"/>
        <end position="113"/>
    </location>
</feature>
<dbReference type="AlphaFoldDB" id="A0A5C7WK84"/>
<dbReference type="CDD" id="cd18686">
    <property type="entry name" value="PIN_VapC-like"/>
    <property type="match status" value="1"/>
</dbReference>
<evidence type="ECO:0000313" key="2">
    <source>
        <dbReference type="EMBL" id="TXI37303.1"/>
    </source>
</evidence>
<dbReference type="InterPro" id="IPR029060">
    <property type="entry name" value="PIN-like_dom_sf"/>
</dbReference>
<evidence type="ECO:0000313" key="3">
    <source>
        <dbReference type="Proteomes" id="UP000321374"/>
    </source>
</evidence>
<proteinExistence type="predicted"/>
<comment type="caution">
    <text evidence="2">The sequence shown here is derived from an EMBL/GenBank/DDBJ whole genome shotgun (WGS) entry which is preliminary data.</text>
</comment>
<dbReference type="InterPro" id="IPR002716">
    <property type="entry name" value="PIN_dom"/>
</dbReference>